<dbReference type="InterPro" id="IPR050366">
    <property type="entry name" value="BP-dependent_transpt_permease"/>
</dbReference>
<proteinExistence type="inferred from homology"/>
<dbReference type="InterPro" id="IPR035906">
    <property type="entry name" value="MetI-like_sf"/>
</dbReference>
<comment type="caution">
    <text evidence="9">The sequence shown here is derived from an EMBL/GenBank/DDBJ whole genome shotgun (WGS) entry which is preliminary data.</text>
</comment>
<evidence type="ECO:0000256" key="6">
    <source>
        <dbReference type="ARBA" id="ARBA00023136"/>
    </source>
</evidence>
<comment type="subcellular location">
    <subcellularLocation>
        <location evidence="1 7">Cell membrane</location>
        <topology evidence="1 7">Multi-pass membrane protein</topology>
    </subcellularLocation>
</comment>
<comment type="similarity">
    <text evidence="7">Belongs to the binding-protein-dependent transport system permease family.</text>
</comment>
<protein>
    <submittedName>
        <fullName evidence="9">ABC transporter permease</fullName>
    </submittedName>
</protein>
<dbReference type="EMBL" id="VAJM01000005">
    <property type="protein sequence ID" value="TLM92230.1"/>
    <property type="molecule type" value="Genomic_DNA"/>
</dbReference>
<name>A0A5R8WQL0_9BACT</name>
<reference evidence="9 10" key="1">
    <citation type="submission" date="2019-05" db="EMBL/GenBank/DDBJ databases">
        <title>Hymenobacter edaphi sp. nov., isolated from abandoned arsenic-contaminated farmland soil.</title>
        <authorList>
            <person name="Nie L."/>
        </authorList>
    </citation>
    <scope>NUCLEOTIDE SEQUENCE [LARGE SCALE GENOMIC DNA]</scope>
    <source>
        <strain evidence="9 10">1-3-3-8</strain>
    </source>
</reference>
<evidence type="ECO:0000256" key="5">
    <source>
        <dbReference type="ARBA" id="ARBA00022989"/>
    </source>
</evidence>
<dbReference type="Gene3D" id="1.10.3720.10">
    <property type="entry name" value="MetI-like"/>
    <property type="match status" value="1"/>
</dbReference>
<evidence type="ECO:0000259" key="8">
    <source>
        <dbReference type="PROSITE" id="PS50928"/>
    </source>
</evidence>
<feature type="transmembrane region" description="Helical" evidence="7">
    <location>
        <begin position="132"/>
        <end position="156"/>
    </location>
</feature>
<feature type="transmembrane region" description="Helical" evidence="7">
    <location>
        <begin position="77"/>
        <end position="102"/>
    </location>
</feature>
<accession>A0A5R8WQL0</accession>
<feature type="transmembrane region" description="Helical" evidence="7">
    <location>
        <begin position="294"/>
        <end position="316"/>
    </location>
</feature>
<keyword evidence="3" id="KW-1003">Cell membrane</keyword>
<dbReference type="GO" id="GO:0005886">
    <property type="term" value="C:plasma membrane"/>
    <property type="evidence" value="ECO:0007669"/>
    <property type="project" value="UniProtKB-SubCell"/>
</dbReference>
<evidence type="ECO:0000256" key="2">
    <source>
        <dbReference type="ARBA" id="ARBA00022448"/>
    </source>
</evidence>
<dbReference type="PROSITE" id="PS50928">
    <property type="entry name" value="ABC_TM1"/>
    <property type="match status" value="1"/>
</dbReference>
<evidence type="ECO:0000313" key="10">
    <source>
        <dbReference type="Proteomes" id="UP000305517"/>
    </source>
</evidence>
<keyword evidence="6 7" id="KW-0472">Membrane</keyword>
<keyword evidence="10" id="KW-1185">Reference proteome</keyword>
<evidence type="ECO:0000256" key="4">
    <source>
        <dbReference type="ARBA" id="ARBA00022692"/>
    </source>
</evidence>
<feature type="transmembrane region" description="Helical" evidence="7">
    <location>
        <begin position="109"/>
        <end position="126"/>
    </location>
</feature>
<gene>
    <name evidence="9" type="ORF">FDY95_12380</name>
</gene>
<dbReference type="PANTHER" id="PTHR43386:SF1">
    <property type="entry name" value="D,D-DIPEPTIDE TRANSPORT SYSTEM PERMEASE PROTEIN DDPC-RELATED"/>
    <property type="match status" value="1"/>
</dbReference>
<dbReference type="OrthoDB" id="9783218at2"/>
<dbReference type="Pfam" id="PF00528">
    <property type="entry name" value="BPD_transp_1"/>
    <property type="match status" value="1"/>
</dbReference>
<organism evidence="9 10">
    <name type="scientific">Hymenobacter jeollabukensis</name>
    <dbReference type="NCBI Taxonomy" id="2025313"/>
    <lineage>
        <taxon>Bacteria</taxon>
        <taxon>Pseudomonadati</taxon>
        <taxon>Bacteroidota</taxon>
        <taxon>Cytophagia</taxon>
        <taxon>Cytophagales</taxon>
        <taxon>Hymenobacteraceae</taxon>
        <taxon>Hymenobacter</taxon>
    </lineage>
</organism>
<dbReference type="PANTHER" id="PTHR43386">
    <property type="entry name" value="OLIGOPEPTIDE TRANSPORT SYSTEM PERMEASE PROTEIN APPC"/>
    <property type="match status" value="1"/>
</dbReference>
<evidence type="ECO:0000256" key="1">
    <source>
        <dbReference type="ARBA" id="ARBA00004651"/>
    </source>
</evidence>
<keyword evidence="5 7" id="KW-1133">Transmembrane helix</keyword>
<dbReference type="GO" id="GO:0055085">
    <property type="term" value="P:transmembrane transport"/>
    <property type="evidence" value="ECO:0007669"/>
    <property type="project" value="InterPro"/>
</dbReference>
<dbReference type="CDD" id="cd06261">
    <property type="entry name" value="TM_PBP2"/>
    <property type="match status" value="1"/>
</dbReference>
<evidence type="ECO:0000313" key="9">
    <source>
        <dbReference type="EMBL" id="TLM92230.1"/>
    </source>
</evidence>
<keyword evidence="2 7" id="KW-0813">Transport</keyword>
<dbReference type="SUPFAM" id="SSF161098">
    <property type="entry name" value="MetI-like"/>
    <property type="match status" value="1"/>
</dbReference>
<keyword evidence="4 7" id="KW-0812">Transmembrane</keyword>
<dbReference type="InterPro" id="IPR000515">
    <property type="entry name" value="MetI-like"/>
</dbReference>
<evidence type="ECO:0000256" key="7">
    <source>
        <dbReference type="RuleBase" id="RU363032"/>
    </source>
</evidence>
<feature type="domain" description="ABC transmembrane type-1" evidence="8">
    <location>
        <begin position="132"/>
        <end position="316"/>
    </location>
</feature>
<evidence type="ECO:0000256" key="3">
    <source>
        <dbReference type="ARBA" id="ARBA00022475"/>
    </source>
</evidence>
<sequence length="339" mass="36674">MNSLRSRLRVAGRWWAWLWLLLLLAAAAWAQFGSAAGHPLPLDAERFSQVPSARHLLGTDAYGRDVLADLAMGARRLLLVSVPAALLASIVGVLLGTAAGYWGDTGLRLRQAAVIALLTCFTGLLVSEPTAVGWWLLTAALATVVIYSLNCFAATVAVPLDWLVQSTMAWLGAVPRLVLVLALTALHAPTDWWLTGMLALLCWTNTARLTRTLVQQLCHRPYVEAGRTAGLSSARLLWHHILPNAWPSLRTSLPLNLNTCLALQTTLAFLGIGLAPDQADWGATLANARLEPSAWWLVVSALLALTLTVVALYLLLPPSLTKLTVSSRLTSPPTLRHKY</sequence>
<dbReference type="Proteomes" id="UP000305517">
    <property type="component" value="Unassembled WGS sequence"/>
</dbReference>
<dbReference type="AlphaFoldDB" id="A0A5R8WQL0"/>